<protein>
    <recommendedName>
        <fullName evidence="1">DUF659 domain-containing protein</fullName>
    </recommendedName>
</protein>
<dbReference type="PANTHER" id="PTHR32166:SF74">
    <property type="entry name" value="OS05G0256350 PROTEIN"/>
    <property type="match status" value="1"/>
</dbReference>
<dbReference type="InterPro" id="IPR007021">
    <property type="entry name" value="DUF659"/>
</dbReference>
<dbReference type="STRING" id="157652.A0A371E6J6"/>
<evidence type="ECO:0000313" key="3">
    <source>
        <dbReference type="Proteomes" id="UP000257109"/>
    </source>
</evidence>
<name>A0A371E6J6_MUCPR</name>
<sequence length="246" mass="28578">MEGVQEDGDEEVKVEEIVRLKSRKRPTTSSTKPDQIVFKLMIEAVGNYGPHLKSSTYHELRVPLLKKELQYTKDMLKGHEGNEKYGCSIMSDGWTDKKNRTLINFLVNCSSGTMFVKCIDASEFMKIGDKEIGEKNVIQVMTDNWSNYVMAGHNNKIILDSMCCLLSRFDARRYWENCQSKKGYTKRHQASRLHLQLFNGFEHHAEFTNRSELVRHGVTRFVTTFLMLQRLHKQKGKLRRMFTSDG</sequence>
<keyword evidence="3" id="KW-1185">Reference proteome</keyword>
<dbReference type="SUPFAM" id="SSF53098">
    <property type="entry name" value="Ribonuclease H-like"/>
    <property type="match status" value="1"/>
</dbReference>
<dbReference type="Proteomes" id="UP000257109">
    <property type="component" value="Unassembled WGS sequence"/>
</dbReference>
<dbReference type="EMBL" id="QJKJ01016015">
    <property type="protein sequence ID" value="RDX61627.1"/>
    <property type="molecule type" value="Genomic_DNA"/>
</dbReference>
<feature type="non-terminal residue" evidence="2">
    <location>
        <position position="1"/>
    </location>
</feature>
<reference evidence="2" key="1">
    <citation type="submission" date="2018-05" db="EMBL/GenBank/DDBJ databases">
        <title>Draft genome of Mucuna pruriens seed.</title>
        <authorList>
            <person name="Nnadi N.E."/>
            <person name="Vos R."/>
            <person name="Hasami M.H."/>
            <person name="Devisetty U.K."/>
            <person name="Aguiy J.C."/>
        </authorList>
    </citation>
    <scope>NUCLEOTIDE SEQUENCE [LARGE SCALE GENOMIC DNA]</scope>
    <source>
        <strain evidence="2">JCA_2017</strain>
    </source>
</reference>
<dbReference type="OrthoDB" id="1427999at2759"/>
<evidence type="ECO:0000259" key="1">
    <source>
        <dbReference type="Pfam" id="PF04937"/>
    </source>
</evidence>
<feature type="domain" description="DUF659" evidence="1">
    <location>
        <begin position="56"/>
        <end position="153"/>
    </location>
</feature>
<comment type="caution">
    <text evidence="2">The sequence shown here is derived from an EMBL/GenBank/DDBJ whole genome shotgun (WGS) entry which is preliminary data.</text>
</comment>
<organism evidence="2 3">
    <name type="scientific">Mucuna pruriens</name>
    <name type="common">Velvet bean</name>
    <name type="synonym">Dolichos pruriens</name>
    <dbReference type="NCBI Taxonomy" id="157652"/>
    <lineage>
        <taxon>Eukaryota</taxon>
        <taxon>Viridiplantae</taxon>
        <taxon>Streptophyta</taxon>
        <taxon>Embryophyta</taxon>
        <taxon>Tracheophyta</taxon>
        <taxon>Spermatophyta</taxon>
        <taxon>Magnoliopsida</taxon>
        <taxon>eudicotyledons</taxon>
        <taxon>Gunneridae</taxon>
        <taxon>Pentapetalae</taxon>
        <taxon>rosids</taxon>
        <taxon>fabids</taxon>
        <taxon>Fabales</taxon>
        <taxon>Fabaceae</taxon>
        <taxon>Papilionoideae</taxon>
        <taxon>50 kb inversion clade</taxon>
        <taxon>NPAAA clade</taxon>
        <taxon>indigoferoid/millettioid clade</taxon>
        <taxon>Phaseoleae</taxon>
        <taxon>Mucuna</taxon>
    </lineage>
</organism>
<accession>A0A371E6J6</accession>
<dbReference type="Pfam" id="PF04937">
    <property type="entry name" value="DUF659"/>
    <property type="match status" value="1"/>
</dbReference>
<evidence type="ECO:0000313" key="2">
    <source>
        <dbReference type="EMBL" id="RDX61627.1"/>
    </source>
</evidence>
<gene>
    <name evidence="2" type="ORF">CR513_60125</name>
</gene>
<proteinExistence type="predicted"/>
<dbReference type="AlphaFoldDB" id="A0A371E6J6"/>
<dbReference type="PANTHER" id="PTHR32166">
    <property type="entry name" value="OSJNBA0013A04.12 PROTEIN"/>
    <property type="match status" value="1"/>
</dbReference>
<dbReference type="InterPro" id="IPR012337">
    <property type="entry name" value="RNaseH-like_sf"/>
</dbReference>